<keyword evidence="5 7" id="KW-0408">Iron</keyword>
<dbReference type="PRINTS" id="PR00385">
    <property type="entry name" value="P450"/>
</dbReference>
<name>A0A7S3L3W9_9STRA</name>
<evidence type="ECO:0000256" key="3">
    <source>
        <dbReference type="ARBA" id="ARBA00022723"/>
    </source>
</evidence>
<gene>
    <name evidence="9" type="ORF">ACOF00016_LOCUS8122</name>
</gene>
<evidence type="ECO:0000256" key="2">
    <source>
        <dbReference type="ARBA" id="ARBA00022617"/>
    </source>
</evidence>
<evidence type="ECO:0000256" key="7">
    <source>
        <dbReference type="PIRSR" id="PIRSR602401-1"/>
    </source>
</evidence>
<dbReference type="Pfam" id="PF00067">
    <property type="entry name" value="p450"/>
    <property type="match status" value="1"/>
</dbReference>
<dbReference type="PANTHER" id="PTHR24291">
    <property type="entry name" value="CYTOCHROME P450 FAMILY 4"/>
    <property type="match status" value="1"/>
</dbReference>
<accession>A0A7S3L3W9</accession>
<dbReference type="Gene3D" id="1.10.630.10">
    <property type="entry name" value="Cytochrome P450"/>
    <property type="match status" value="1"/>
</dbReference>
<evidence type="ECO:0000313" key="9">
    <source>
        <dbReference type="EMBL" id="CAE0410671.1"/>
    </source>
</evidence>
<dbReference type="InterPro" id="IPR001128">
    <property type="entry name" value="Cyt_P450"/>
</dbReference>
<keyword evidence="6" id="KW-0503">Monooxygenase</keyword>
<feature type="transmembrane region" description="Helical" evidence="8">
    <location>
        <begin position="12"/>
        <end position="30"/>
    </location>
</feature>
<dbReference type="AlphaFoldDB" id="A0A7S3L3W9"/>
<dbReference type="PANTHER" id="PTHR24291:SF50">
    <property type="entry name" value="BIFUNCTIONAL ALBAFLAVENONE MONOOXYGENASE_TERPENE SYNTHASE"/>
    <property type="match status" value="1"/>
</dbReference>
<dbReference type="InterPro" id="IPR050196">
    <property type="entry name" value="Cytochrome_P450_Monoox"/>
</dbReference>
<keyword evidence="3 7" id="KW-0479">Metal-binding</keyword>
<evidence type="ECO:0008006" key="10">
    <source>
        <dbReference type="Google" id="ProtNLM"/>
    </source>
</evidence>
<evidence type="ECO:0000256" key="6">
    <source>
        <dbReference type="ARBA" id="ARBA00023033"/>
    </source>
</evidence>
<evidence type="ECO:0000256" key="1">
    <source>
        <dbReference type="ARBA" id="ARBA00010617"/>
    </source>
</evidence>
<sequence>MTTIDLLVSDNLSEIGMLLVAVLAILFGWYTSNYHKTKNMLGRSNIPFVEKTPEGNPLPWLGHVPAFLQWRPWDVLMAWHERHGPIVAYTLFGNTMYSIASPELLRQTLQSKIANVKKDTANVMKPFLSILGTGIVTSENESWMKQRLKMSHPLRIDVLEIIPRQTVAAVQRLCDIIDAKKEGEAIPLGFSLRHLTLQVISGSFLSLTAEESDSTFAQMYLPIVEEANSRVWHPYRAYCIFLPDFWSYHINVYRLNRYVSKLIRERWAQRQKEQSGAVANDRPFDMLDRVLQAYEKECPPNQKDISTEAVRQIRDEMKTFMLAGHETSAAMMTWALFELLQNDELCRAVRTEGQKVFGSKTDTRKMVDIPENLSELNISEACLKESLRKYSVVPLVARRVVQDLHMQDGDQEYFIPAGSPLQVHLQAIHRNPSLWPDPLKYDPSRFLRDTPPAPFTFVPFIAGPRNCLGQHLALLESKMVLSMLLQRYDFKLISKDSQLKGTDLRHRYMIPVIPKDEVMVQVVSRLDK</sequence>
<dbReference type="InterPro" id="IPR036396">
    <property type="entry name" value="Cyt_P450_sf"/>
</dbReference>
<protein>
    <recommendedName>
        <fullName evidence="10">Cytochrome P450</fullName>
    </recommendedName>
</protein>
<evidence type="ECO:0000256" key="8">
    <source>
        <dbReference type="SAM" id="Phobius"/>
    </source>
</evidence>
<dbReference type="GO" id="GO:0004497">
    <property type="term" value="F:monooxygenase activity"/>
    <property type="evidence" value="ECO:0007669"/>
    <property type="project" value="UniProtKB-KW"/>
</dbReference>
<keyword evidence="8" id="KW-1133">Transmembrane helix</keyword>
<keyword evidence="4" id="KW-0560">Oxidoreductase</keyword>
<dbReference type="GO" id="GO:0016705">
    <property type="term" value="F:oxidoreductase activity, acting on paired donors, with incorporation or reduction of molecular oxygen"/>
    <property type="evidence" value="ECO:0007669"/>
    <property type="project" value="InterPro"/>
</dbReference>
<dbReference type="GO" id="GO:0020037">
    <property type="term" value="F:heme binding"/>
    <property type="evidence" value="ECO:0007669"/>
    <property type="project" value="InterPro"/>
</dbReference>
<dbReference type="EMBL" id="HBIM01009635">
    <property type="protein sequence ID" value="CAE0410671.1"/>
    <property type="molecule type" value="Transcribed_RNA"/>
</dbReference>
<dbReference type="SUPFAM" id="SSF48264">
    <property type="entry name" value="Cytochrome P450"/>
    <property type="match status" value="1"/>
</dbReference>
<comment type="similarity">
    <text evidence="1">Belongs to the cytochrome P450 family.</text>
</comment>
<organism evidence="9">
    <name type="scientific">Amphora coffeiformis</name>
    <dbReference type="NCBI Taxonomy" id="265554"/>
    <lineage>
        <taxon>Eukaryota</taxon>
        <taxon>Sar</taxon>
        <taxon>Stramenopiles</taxon>
        <taxon>Ochrophyta</taxon>
        <taxon>Bacillariophyta</taxon>
        <taxon>Bacillariophyceae</taxon>
        <taxon>Bacillariophycidae</taxon>
        <taxon>Thalassiophysales</taxon>
        <taxon>Catenulaceae</taxon>
        <taxon>Amphora</taxon>
    </lineage>
</organism>
<evidence type="ECO:0000256" key="4">
    <source>
        <dbReference type="ARBA" id="ARBA00023002"/>
    </source>
</evidence>
<feature type="binding site" description="axial binding residue" evidence="7">
    <location>
        <position position="467"/>
    </location>
    <ligand>
        <name>heme</name>
        <dbReference type="ChEBI" id="CHEBI:30413"/>
    </ligand>
    <ligandPart>
        <name>Fe</name>
        <dbReference type="ChEBI" id="CHEBI:18248"/>
    </ligandPart>
</feature>
<dbReference type="InterPro" id="IPR002401">
    <property type="entry name" value="Cyt_P450_E_grp-I"/>
</dbReference>
<evidence type="ECO:0000256" key="5">
    <source>
        <dbReference type="ARBA" id="ARBA00023004"/>
    </source>
</evidence>
<keyword evidence="8" id="KW-0472">Membrane</keyword>
<reference evidence="9" key="1">
    <citation type="submission" date="2021-01" db="EMBL/GenBank/DDBJ databases">
        <authorList>
            <person name="Corre E."/>
            <person name="Pelletier E."/>
            <person name="Niang G."/>
            <person name="Scheremetjew M."/>
            <person name="Finn R."/>
            <person name="Kale V."/>
            <person name="Holt S."/>
            <person name="Cochrane G."/>
            <person name="Meng A."/>
            <person name="Brown T."/>
            <person name="Cohen L."/>
        </authorList>
    </citation>
    <scope>NUCLEOTIDE SEQUENCE</scope>
    <source>
        <strain evidence="9">CCMP127</strain>
    </source>
</reference>
<keyword evidence="8" id="KW-0812">Transmembrane</keyword>
<dbReference type="PRINTS" id="PR00463">
    <property type="entry name" value="EP450I"/>
</dbReference>
<proteinExistence type="inferred from homology"/>
<comment type="cofactor">
    <cofactor evidence="7">
        <name>heme</name>
        <dbReference type="ChEBI" id="CHEBI:30413"/>
    </cofactor>
</comment>
<keyword evidence="2 7" id="KW-0349">Heme</keyword>
<dbReference type="GO" id="GO:0005506">
    <property type="term" value="F:iron ion binding"/>
    <property type="evidence" value="ECO:0007669"/>
    <property type="project" value="InterPro"/>
</dbReference>